<sequence>MSHYVTYFLYAIVGIWVYRLLAYYFDSGASRKVKKGK</sequence>
<dbReference type="AlphaFoldDB" id="A0A327VVH2"/>
<evidence type="ECO:0000313" key="3">
    <source>
        <dbReference type="Proteomes" id="UP000249819"/>
    </source>
</evidence>
<name>A0A327VVH2_9BACT</name>
<dbReference type="Proteomes" id="UP000249819">
    <property type="component" value="Unassembled WGS sequence"/>
</dbReference>
<protein>
    <submittedName>
        <fullName evidence="2">Uncharacterized protein</fullName>
    </submittedName>
</protein>
<accession>A0A327VVH2</accession>
<organism evidence="2 3">
    <name type="scientific">Chitinophaga dinghuensis</name>
    <dbReference type="NCBI Taxonomy" id="1539050"/>
    <lineage>
        <taxon>Bacteria</taxon>
        <taxon>Pseudomonadati</taxon>
        <taxon>Bacteroidota</taxon>
        <taxon>Chitinophagia</taxon>
        <taxon>Chitinophagales</taxon>
        <taxon>Chitinophagaceae</taxon>
        <taxon>Chitinophaga</taxon>
    </lineage>
</organism>
<evidence type="ECO:0000256" key="1">
    <source>
        <dbReference type="SAM" id="Phobius"/>
    </source>
</evidence>
<comment type="caution">
    <text evidence="2">The sequence shown here is derived from an EMBL/GenBank/DDBJ whole genome shotgun (WGS) entry which is preliminary data.</text>
</comment>
<dbReference type="EMBL" id="QLMA01000005">
    <property type="protein sequence ID" value="RAJ79919.1"/>
    <property type="molecule type" value="Genomic_DNA"/>
</dbReference>
<proteinExistence type="predicted"/>
<feature type="transmembrane region" description="Helical" evidence="1">
    <location>
        <begin position="6"/>
        <end position="25"/>
    </location>
</feature>
<keyword evidence="1" id="KW-0472">Membrane</keyword>
<reference evidence="2 3" key="1">
    <citation type="submission" date="2018-06" db="EMBL/GenBank/DDBJ databases">
        <title>Genomic Encyclopedia of Archaeal and Bacterial Type Strains, Phase II (KMG-II): from individual species to whole genera.</title>
        <authorList>
            <person name="Goeker M."/>
        </authorList>
    </citation>
    <scope>NUCLEOTIDE SEQUENCE [LARGE SCALE GENOMIC DNA]</scope>
    <source>
        <strain evidence="2 3">DSM 29821</strain>
    </source>
</reference>
<keyword evidence="1" id="KW-0812">Transmembrane</keyword>
<keyword evidence="3" id="KW-1185">Reference proteome</keyword>
<keyword evidence="1" id="KW-1133">Transmembrane helix</keyword>
<gene>
    <name evidence="2" type="ORF">CLV59_10524</name>
</gene>
<evidence type="ECO:0000313" key="2">
    <source>
        <dbReference type="EMBL" id="RAJ79919.1"/>
    </source>
</evidence>